<evidence type="ECO:0000313" key="3">
    <source>
        <dbReference type="Proteomes" id="UP001316384"/>
    </source>
</evidence>
<protein>
    <submittedName>
        <fullName evidence="2">Uncharacterized protein</fullName>
    </submittedName>
</protein>
<sequence length="115" mass="11707">MSTGASEAISGFLLVGPLSSVIVLTWVASWWRPRLRPGVVAAVGLAAGVLAIVAAGLWPDDDEGGGLSSVSTASAVLFLNGLLAVWISAALLLITGIVALVRWARSEGLGAERGR</sequence>
<organism evidence="2 3">
    <name type="scientific">Cellulomonas xiejunii</name>
    <dbReference type="NCBI Taxonomy" id="2968083"/>
    <lineage>
        <taxon>Bacteria</taxon>
        <taxon>Bacillati</taxon>
        <taxon>Actinomycetota</taxon>
        <taxon>Actinomycetes</taxon>
        <taxon>Micrococcales</taxon>
        <taxon>Cellulomonadaceae</taxon>
        <taxon>Cellulomonas</taxon>
    </lineage>
</organism>
<name>A0ABY5KPZ4_9CELL</name>
<keyword evidence="3" id="KW-1185">Reference proteome</keyword>
<gene>
    <name evidence="2" type="ORF">NP048_02340</name>
</gene>
<feature type="transmembrane region" description="Helical" evidence="1">
    <location>
        <begin position="12"/>
        <end position="31"/>
    </location>
</feature>
<feature type="transmembrane region" description="Helical" evidence="1">
    <location>
        <begin position="78"/>
        <end position="101"/>
    </location>
</feature>
<accession>A0ABY5KPZ4</accession>
<feature type="transmembrane region" description="Helical" evidence="1">
    <location>
        <begin position="38"/>
        <end position="58"/>
    </location>
</feature>
<proteinExistence type="predicted"/>
<dbReference type="RefSeq" id="WP_227577890.1">
    <property type="nucleotide sequence ID" value="NZ_CP101987.1"/>
</dbReference>
<dbReference type="EMBL" id="CP101987">
    <property type="protein sequence ID" value="UUI72329.1"/>
    <property type="molecule type" value="Genomic_DNA"/>
</dbReference>
<evidence type="ECO:0000313" key="2">
    <source>
        <dbReference type="EMBL" id="UUI72329.1"/>
    </source>
</evidence>
<dbReference type="Proteomes" id="UP001316384">
    <property type="component" value="Chromosome"/>
</dbReference>
<evidence type="ECO:0000256" key="1">
    <source>
        <dbReference type="SAM" id="Phobius"/>
    </source>
</evidence>
<keyword evidence="1" id="KW-1133">Transmembrane helix</keyword>
<keyword evidence="1" id="KW-0812">Transmembrane</keyword>
<reference evidence="2 3" key="1">
    <citation type="submission" date="2022-07" db="EMBL/GenBank/DDBJ databases">
        <title>Novel species in genus cellulomonas.</title>
        <authorList>
            <person name="Ye L."/>
        </authorList>
    </citation>
    <scope>NUCLEOTIDE SEQUENCE [LARGE SCALE GENOMIC DNA]</scope>
    <source>
        <strain evidence="3">zg-B89</strain>
    </source>
</reference>
<keyword evidence="1" id="KW-0472">Membrane</keyword>